<dbReference type="Proteomes" id="UP000014074">
    <property type="component" value="Unassembled WGS sequence"/>
</dbReference>
<dbReference type="PANTHER" id="PTHR10996:SF269">
    <property type="entry name" value="HYPOTHETICAL D-ISOMER SPECIFIC 2-HYDROXYACID DEHYDROGENASE (EUROFUNG)"/>
    <property type="match status" value="1"/>
</dbReference>
<dbReference type="HOGENOM" id="CLU_019796_1_2_1"/>
<name>R8BVR4_PHAM7</name>
<dbReference type="CDD" id="cd12168">
    <property type="entry name" value="Mand_dh_like"/>
    <property type="match status" value="1"/>
</dbReference>
<keyword evidence="2 4" id="KW-0560">Oxidoreductase</keyword>
<dbReference type="Gene3D" id="3.40.50.720">
    <property type="entry name" value="NAD(P)-binding Rossmann-like Domain"/>
    <property type="match status" value="2"/>
</dbReference>
<gene>
    <name evidence="7" type="ORF">UCRPA7_1176</name>
</gene>
<dbReference type="GeneID" id="19321301"/>
<evidence type="ECO:0000256" key="3">
    <source>
        <dbReference type="ARBA" id="ARBA00023027"/>
    </source>
</evidence>
<feature type="domain" description="D-isomer specific 2-hydroxyacid dehydrogenase NAD-binding" evidence="6">
    <location>
        <begin position="129"/>
        <end position="306"/>
    </location>
</feature>
<evidence type="ECO:0000256" key="1">
    <source>
        <dbReference type="ARBA" id="ARBA00005854"/>
    </source>
</evidence>
<dbReference type="PROSITE" id="PS00670">
    <property type="entry name" value="D_2_HYDROXYACID_DH_2"/>
    <property type="match status" value="1"/>
</dbReference>
<comment type="similarity">
    <text evidence="1 4">Belongs to the D-isomer specific 2-hydroxyacid dehydrogenase family.</text>
</comment>
<feature type="domain" description="D-isomer specific 2-hydroxyacid dehydrogenase catalytic" evidence="5">
    <location>
        <begin position="30"/>
        <end position="337"/>
    </location>
</feature>
<keyword evidence="8" id="KW-1185">Reference proteome</keyword>
<dbReference type="Pfam" id="PF02826">
    <property type="entry name" value="2-Hacid_dh_C"/>
    <property type="match status" value="1"/>
</dbReference>
<dbReference type="KEGG" id="tmn:UCRPA7_1176"/>
<evidence type="ECO:0000256" key="2">
    <source>
        <dbReference type="ARBA" id="ARBA00023002"/>
    </source>
</evidence>
<dbReference type="PROSITE" id="PS00065">
    <property type="entry name" value="D_2_HYDROXYACID_DH_1"/>
    <property type="match status" value="1"/>
</dbReference>
<dbReference type="GO" id="GO:0030267">
    <property type="term" value="F:glyoxylate reductase (NADPH) activity"/>
    <property type="evidence" value="ECO:0007669"/>
    <property type="project" value="TreeGrafter"/>
</dbReference>
<protein>
    <submittedName>
        <fullName evidence="7">Putative glycerate-and formate-dehydrogenase protein</fullName>
    </submittedName>
</protein>
<sequence>MSPSRVEKKPRVVCLGKPKFVGDDYLAKFQEEYDFTILEAYDHKQTKEKLPVELKENGPIDAFIIRMGTPPYEPFDEEMFRMMAPSLRIVTSASAGFNEFPAEWLANEGIYFCNTVDAVAEATADMALFLTLAVLRNTTNAEKSARNGTWRKAEGIVPARDPSGLTLGIVGMGAIGKYLAKKAAVFNLKIRYYNRNQLSSEEEAKYGATYCKSLHELLSSSDIVSLNCPLNANTTNLIGPKEFASMKDGAFLVNTARGAVVNEAALKDALTSGKVTRAGLDVFCDEPNVDKWFLESDKVIVQPHLGGLTDMAYQKAERECFENIKALFKTGKPNSPVLPLKK</sequence>
<evidence type="ECO:0000259" key="5">
    <source>
        <dbReference type="Pfam" id="PF00389"/>
    </source>
</evidence>
<reference evidence="8" key="1">
    <citation type="journal article" date="2013" name="Genome Announc.">
        <title>Draft genome sequence of the ascomycete Phaeoacremonium aleophilum strain UCR-PA7, a causal agent of the esca disease complex in grapevines.</title>
        <authorList>
            <person name="Blanco-Ulate B."/>
            <person name="Rolshausen P."/>
            <person name="Cantu D."/>
        </authorList>
    </citation>
    <scope>NUCLEOTIDE SEQUENCE [LARGE SCALE GENOMIC DNA]</scope>
    <source>
        <strain evidence="8">UCR-PA7</strain>
    </source>
</reference>
<accession>R8BVR4</accession>
<dbReference type="InterPro" id="IPR029752">
    <property type="entry name" value="D-isomer_DH_CS1"/>
</dbReference>
<dbReference type="Pfam" id="PF00389">
    <property type="entry name" value="2-Hacid_dh"/>
    <property type="match status" value="1"/>
</dbReference>
<dbReference type="PANTHER" id="PTHR10996">
    <property type="entry name" value="2-HYDROXYACID DEHYDROGENASE-RELATED"/>
    <property type="match status" value="1"/>
</dbReference>
<keyword evidence="3" id="KW-0520">NAD</keyword>
<dbReference type="EMBL" id="KB932835">
    <property type="protein sequence ID" value="EOO03369.1"/>
    <property type="molecule type" value="Genomic_DNA"/>
</dbReference>
<dbReference type="GO" id="GO:0005829">
    <property type="term" value="C:cytosol"/>
    <property type="evidence" value="ECO:0007669"/>
    <property type="project" value="TreeGrafter"/>
</dbReference>
<dbReference type="GO" id="GO:0051287">
    <property type="term" value="F:NAD binding"/>
    <property type="evidence" value="ECO:0007669"/>
    <property type="project" value="InterPro"/>
</dbReference>
<evidence type="ECO:0000313" key="7">
    <source>
        <dbReference type="EMBL" id="EOO03369.1"/>
    </source>
</evidence>
<dbReference type="GO" id="GO:0016618">
    <property type="term" value="F:hydroxypyruvate reductase [NAD(P)H] activity"/>
    <property type="evidence" value="ECO:0007669"/>
    <property type="project" value="TreeGrafter"/>
</dbReference>
<dbReference type="InterPro" id="IPR006139">
    <property type="entry name" value="D-isomer_2_OHA_DH_cat_dom"/>
</dbReference>
<dbReference type="AlphaFoldDB" id="R8BVR4"/>
<dbReference type="eggNOG" id="KOG0069">
    <property type="taxonomic scope" value="Eukaryota"/>
</dbReference>
<dbReference type="SUPFAM" id="SSF51735">
    <property type="entry name" value="NAD(P)-binding Rossmann-fold domains"/>
    <property type="match status" value="1"/>
</dbReference>
<dbReference type="InterPro" id="IPR050223">
    <property type="entry name" value="D-isomer_2-hydroxyacid_DH"/>
</dbReference>
<proteinExistence type="inferred from homology"/>
<dbReference type="OrthoDB" id="9991913at2759"/>
<dbReference type="PROSITE" id="PS00671">
    <property type="entry name" value="D_2_HYDROXYACID_DH_3"/>
    <property type="match status" value="1"/>
</dbReference>
<dbReference type="InterPro" id="IPR029753">
    <property type="entry name" value="D-isomer_DH_CS"/>
</dbReference>
<evidence type="ECO:0000313" key="8">
    <source>
        <dbReference type="Proteomes" id="UP000014074"/>
    </source>
</evidence>
<dbReference type="InterPro" id="IPR006140">
    <property type="entry name" value="D-isomer_DH_NAD-bd"/>
</dbReference>
<dbReference type="RefSeq" id="XP_007911954.1">
    <property type="nucleotide sequence ID" value="XM_007913763.1"/>
</dbReference>
<evidence type="ECO:0000259" key="6">
    <source>
        <dbReference type="Pfam" id="PF02826"/>
    </source>
</evidence>
<dbReference type="SUPFAM" id="SSF52283">
    <property type="entry name" value="Formate/glycerate dehydrogenase catalytic domain-like"/>
    <property type="match status" value="1"/>
</dbReference>
<evidence type="ECO:0000256" key="4">
    <source>
        <dbReference type="RuleBase" id="RU003719"/>
    </source>
</evidence>
<dbReference type="FunFam" id="3.40.50.720:FF:000203">
    <property type="entry name" value="D-3-phosphoglycerate dehydrogenase (SerA)"/>
    <property type="match status" value="1"/>
</dbReference>
<dbReference type="InterPro" id="IPR036291">
    <property type="entry name" value="NAD(P)-bd_dom_sf"/>
</dbReference>
<organism evidence="7 8">
    <name type="scientific">Phaeoacremonium minimum (strain UCR-PA7)</name>
    <name type="common">Esca disease fungus</name>
    <name type="synonym">Togninia minima</name>
    <dbReference type="NCBI Taxonomy" id="1286976"/>
    <lineage>
        <taxon>Eukaryota</taxon>
        <taxon>Fungi</taxon>
        <taxon>Dikarya</taxon>
        <taxon>Ascomycota</taxon>
        <taxon>Pezizomycotina</taxon>
        <taxon>Sordariomycetes</taxon>
        <taxon>Sordariomycetidae</taxon>
        <taxon>Togniniales</taxon>
        <taxon>Togniniaceae</taxon>
        <taxon>Phaeoacremonium</taxon>
    </lineage>
</organism>